<proteinExistence type="predicted"/>
<dbReference type="PANTHER" id="PTHR44137:SF32">
    <property type="entry name" value="DNAJ HEAT SHOCK AMINO-TERMINAL DOMAIN PROTEIN"/>
    <property type="match status" value="1"/>
</dbReference>
<organism evidence="3 4">
    <name type="scientific">Linum tenue</name>
    <dbReference type="NCBI Taxonomy" id="586396"/>
    <lineage>
        <taxon>Eukaryota</taxon>
        <taxon>Viridiplantae</taxon>
        <taxon>Streptophyta</taxon>
        <taxon>Embryophyta</taxon>
        <taxon>Tracheophyta</taxon>
        <taxon>Spermatophyta</taxon>
        <taxon>Magnoliopsida</taxon>
        <taxon>eudicotyledons</taxon>
        <taxon>Gunneridae</taxon>
        <taxon>Pentapetalae</taxon>
        <taxon>rosids</taxon>
        <taxon>fabids</taxon>
        <taxon>Malpighiales</taxon>
        <taxon>Linaceae</taxon>
        <taxon>Linum</taxon>
    </lineage>
</organism>
<dbReference type="AlphaFoldDB" id="A0AAV0RF96"/>
<feature type="region of interest" description="Disordered" evidence="1">
    <location>
        <begin position="304"/>
        <end position="326"/>
    </location>
</feature>
<feature type="region of interest" description="Disordered" evidence="1">
    <location>
        <begin position="177"/>
        <end position="196"/>
    </location>
</feature>
<feature type="domain" description="J" evidence="2">
    <location>
        <begin position="61"/>
        <end position="137"/>
    </location>
</feature>
<accession>A0AAV0RF96</accession>
<gene>
    <name evidence="3" type="ORF">LITE_LOCUS47805</name>
</gene>
<reference evidence="3" key="1">
    <citation type="submission" date="2022-08" db="EMBL/GenBank/DDBJ databases">
        <authorList>
            <person name="Gutierrez-Valencia J."/>
        </authorList>
    </citation>
    <scope>NUCLEOTIDE SEQUENCE</scope>
</reference>
<evidence type="ECO:0000259" key="2">
    <source>
        <dbReference type="PROSITE" id="PS50076"/>
    </source>
</evidence>
<dbReference type="InterPro" id="IPR036869">
    <property type="entry name" value="J_dom_sf"/>
</dbReference>
<dbReference type="InterPro" id="IPR001623">
    <property type="entry name" value="DnaJ_domain"/>
</dbReference>
<evidence type="ECO:0000313" key="3">
    <source>
        <dbReference type="EMBL" id="CAI0556010.1"/>
    </source>
</evidence>
<dbReference type="CDD" id="cd06257">
    <property type="entry name" value="DnaJ"/>
    <property type="match status" value="1"/>
</dbReference>
<dbReference type="PANTHER" id="PTHR44137">
    <property type="entry name" value="BNAC03G44070D PROTEIN"/>
    <property type="match status" value="1"/>
</dbReference>
<dbReference type="SUPFAM" id="SSF46565">
    <property type="entry name" value="Chaperone J-domain"/>
    <property type="match status" value="1"/>
</dbReference>
<dbReference type="Proteomes" id="UP001154282">
    <property type="component" value="Unassembled WGS sequence"/>
</dbReference>
<sequence length="326" mass="36657">MGDSFLAYAKELYRAGKVKEAYFMAEFVSRNDPCCLGTQRYLAVYGVHAAALKRIGLSAIDWYAVLGIQDHSTASPERITHQFVKLRKLIGPVRFTYPDQDLDPLTTAAAEEACSLLNKAYETLSDEKLRSEFDAECQIKPKEDLPLPPPPPPPPLKGSGTIATACSVPAVSVLRKGDHKPPVKLPPPPLKTCNTTCHSPIPAVEVNIRGYRRAPEKETPPPPKSWRTTCRSSVPVVKVTSKRYRRASEELKPSTPREGWRRTTCRSSVQVISKGFRRPSGKLLPPQHWEDDDARRIRVSYRRRCRDVPEDDSSSRRSSWRQAGIW</sequence>
<evidence type="ECO:0000313" key="4">
    <source>
        <dbReference type="Proteomes" id="UP001154282"/>
    </source>
</evidence>
<name>A0AAV0RF96_9ROSI</name>
<dbReference type="PROSITE" id="PS50076">
    <property type="entry name" value="DNAJ_2"/>
    <property type="match status" value="1"/>
</dbReference>
<keyword evidence="4" id="KW-1185">Reference proteome</keyword>
<comment type="caution">
    <text evidence="3">The sequence shown here is derived from an EMBL/GenBank/DDBJ whole genome shotgun (WGS) entry which is preliminary data.</text>
</comment>
<dbReference type="EMBL" id="CAMGYJ010000010">
    <property type="protein sequence ID" value="CAI0556010.1"/>
    <property type="molecule type" value="Genomic_DNA"/>
</dbReference>
<dbReference type="Gene3D" id="1.10.287.110">
    <property type="entry name" value="DnaJ domain"/>
    <property type="match status" value="1"/>
</dbReference>
<evidence type="ECO:0000256" key="1">
    <source>
        <dbReference type="SAM" id="MobiDB-lite"/>
    </source>
</evidence>
<protein>
    <recommendedName>
        <fullName evidence="2">J domain-containing protein</fullName>
    </recommendedName>
</protein>
<feature type="region of interest" description="Disordered" evidence="1">
    <location>
        <begin position="213"/>
        <end position="232"/>
    </location>
</feature>
<dbReference type="Pfam" id="PF00226">
    <property type="entry name" value="DnaJ"/>
    <property type="match status" value="1"/>
</dbReference>